<dbReference type="AlphaFoldDB" id="A0A8D2FH31"/>
<protein>
    <submittedName>
        <fullName evidence="1">Uncharacterized protein</fullName>
    </submittedName>
</protein>
<organism evidence="1 2">
    <name type="scientific">Theropithecus gelada</name>
    <name type="common">Gelada baboon</name>
    <dbReference type="NCBI Taxonomy" id="9565"/>
    <lineage>
        <taxon>Eukaryota</taxon>
        <taxon>Metazoa</taxon>
        <taxon>Chordata</taxon>
        <taxon>Craniata</taxon>
        <taxon>Vertebrata</taxon>
        <taxon>Euteleostomi</taxon>
        <taxon>Mammalia</taxon>
        <taxon>Eutheria</taxon>
        <taxon>Euarchontoglires</taxon>
        <taxon>Primates</taxon>
        <taxon>Haplorrhini</taxon>
        <taxon>Catarrhini</taxon>
        <taxon>Cercopithecidae</taxon>
        <taxon>Cercopithecinae</taxon>
        <taxon>Theropithecus</taxon>
    </lineage>
</organism>
<keyword evidence="2" id="KW-1185">Reference proteome</keyword>
<dbReference type="Ensembl" id="ENSTGET00000023764.1">
    <property type="protein sequence ID" value="ENSTGEP00000019961.1"/>
    <property type="gene ID" value="ENSTGEG00000016069.1"/>
</dbReference>
<reference evidence="1" key="3">
    <citation type="submission" date="2025-09" db="UniProtKB">
        <authorList>
            <consortium name="Ensembl"/>
        </authorList>
    </citation>
    <scope>IDENTIFICATION</scope>
</reference>
<name>A0A8D2FH31_THEGE</name>
<accession>A0A8D2FH31</accession>
<proteinExistence type="predicted"/>
<reference evidence="1" key="1">
    <citation type="submission" date="2018-05" db="EMBL/GenBank/DDBJ databases">
        <title>Whole genome of Theropithecus gelada.</title>
        <authorList>
            <person name="Chiou K.L."/>
            <person name="Snyder-Mackler N."/>
        </authorList>
    </citation>
    <scope>NUCLEOTIDE SEQUENCE [LARGE SCALE GENOMIC DNA]</scope>
</reference>
<reference evidence="1" key="2">
    <citation type="submission" date="2025-08" db="UniProtKB">
        <authorList>
            <consortium name="Ensembl"/>
        </authorList>
    </citation>
    <scope>IDENTIFICATION</scope>
</reference>
<evidence type="ECO:0000313" key="1">
    <source>
        <dbReference type="Ensembl" id="ENSTGEP00000019961.1"/>
    </source>
</evidence>
<evidence type="ECO:0000313" key="2">
    <source>
        <dbReference type="Proteomes" id="UP000694411"/>
    </source>
</evidence>
<dbReference type="Proteomes" id="UP000694411">
    <property type="component" value="Chromosome 12"/>
</dbReference>
<sequence length="68" mass="7681">MDHCQNLLSQSGVVPTVIICVYRFFSLQSGQKSFSSLIPEPERNVASKKNTLRTCHICLSVSEVFHLR</sequence>